<feature type="region of interest" description="Disordered" evidence="1">
    <location>
        <begin position="73"/>
        <end position="96"/>
    </location>
</feature>
<dbReference type="EMBL" id="JAJAGO010000008">
    <property type="protein sequence ID" value="MCT2591882.1"/>
    <property type="molecule type" value="Genomic_DNA"/>
</dbReference>
<accession>A0ABT2JVF0</accession>
<evidence type="ECO:0000313" key="2">
    <source>
        <dbReference type="EMBL" id="MCT2591882.1"/>
    </source>
</evidence>
<evidence type="ECO:0000313" key="3">
    <source>
        <dbReference type="Proteomes" id="UP001156389"/>
    </source>
</evidence>
<gene>
    <name evidence="2" type="ORF">LHJ74_18590</name>
</gene>
<feature type="compositionally biased region" description="Basic and acidic residues" evidence="1">
    <location>
        <begin position="87"/>
        <end position="96"/>
    </location>
</feature>
<dbReference type="RefSeq" id="WP_260219208.1">
    <property type="nucleotide sequence ID" value="NZ_JAJAGO010000008.1"/>
</dbReference>
<organism evidence="2 3">
    <name type="scientific">Streptomyces gossypii</name>
    <dbReference type="NCBI Taxonomy" id="2883101"/>
    <lineage>
        <taxon>Bacteria</taxon>
        <taxon>Bacillati</taxon>
        <taxon>Actinomycetota</taxon>
        <taxon>Actinomycetes</taxon>
        <taxon>Kitasatosporales</taxon>
        <taxon>Streptomycetaceae</taxon>
        <taxon>Streptomyces</taxon>
    </lineage>
</organism>
<name>A0ABT2JVF0_9ACTN</name>
<proteinExistence type="predicted"/>
<dbReference type="Proteomes" id="UP001156389">
    <property type="component" value="Unassembled WGS sequence"/>
</dbReference>
<comment type="caution">
    <text evidence="2">The sequence shown here is derived from an EMBL/GenBank/DDBJ whole genome shotgun (WGS) entry which is preliminary data.</text>
</comment>
<evidence type="ECO:0000256" key="1">
    <source>
        <dbReference type="SAM" id="MobiDB-lite"/>
    </source>
</evidence>
<reference evidence="2 3" key="1">
    <citation type="submission" date="2021-10" db="EMBL/GenBank/DDBJ databases">
        <title>Streptomyces gossypii sp. nov., isolated from soil collected from cotton field.</title>
        <authorList>
            <person name="Ge X."/>
            <person name="Chen X."/>
            <person name="Liu W."/>
        </authorList>
    </citation>
    <scope>NUCLEOTIDE SEQUENCE [LARGE SCALE GENOMIC DNA]</scope>
    <source>
        <strain evidence="2 3">N2-109</strain>
    </source>
</reference>
<protein>
    <submittedName>
        <fullName evidence="2">Uncharacterized protein</fullName>
    </submittedName>
</protein>
<sequence>MIDLINTTKLTGHSVIASCLPSVRLHSAGVSGVVLVGGNERLGGDERPIKAPAAAVAQAQSYVSAFAANGAGEGSQKTQQHSMWAFRGHDPWRDPA</sequence>
<keyword evidence="3" id="KW-1185">Reference proteome</keyword>